<keyword evidence="5" id="KW-0963">Cytoplasm</keyword>
<keyword evidence="8" id="KW-1185">Reference proteome</keyword>
<keyword evidence="3 5" id="KW-0067">ATP-binding</keyword>
<evidence type="ECO:0000256" key="4">
    <source>
        <dbReference type="ARBA" id="ARBA00022993"/>
    </source>
</evidence>
<evidence type="ECO:0000256" key="3">
    <source>
        <dbReference type="ARBA" id="ARBA00022840"/>
    </source>
</evidence>
<dbReference type="GO" id="GO:0005524">
    <property type="term" value="F:ATP binding"/>
    <property type="evidence" value="ECO:0007669"/>
    <property type="project" value="UniProtKB-UniRule"/>
</dbReference>
<accession>A0A6N8EFT3</accession>
<comment type="subcellular location">
    <subcellularLocation>
        <location evidence="5">Cytoplasm</location>
    </subcellularLocation>
</comment>
<dbReference type="InterPro" id="IPR027417">
    <property type="entry name" value="P-loop_NTPase"/>
</dbReference>
<comment type="similarity">
    <text evidence="1 5">Belongs to the CoaE family.</text>
</comment>
<dbReference type="Proteomes" id="UP000434044">
    <property type="component" value="Unassembled WGS sequence"/>
</dbReference>
<sequence>MSCVGLVVALTGGIGSGKTTVADRLAELGAGVIDTDEISRALTARDGAALAPIADAFGPDIRLADGTLDRARLRRRVFADPAARAQLESILHPLIEATMLERLAALQTDYAVLVIPLLFETGQQRHADRVLVVDVPESIQIARVMERSGLSETEVRRIIASQIPRQERNARADDRIDNSGERVDLEPRLHELHTAYTQIAVKRSRSIHA</sequence>
<evidence type="ECO:0000256" key="5">
    <source>
        <dbReference type="HAMAP-Rule" id="MF_00376"/>
    </source>
</evidence>
<dbReference type="PANTHER" id="PTHR10695:SF46">
    <property type="entry name" value="BIFUNCTIONAL COENZYME A SYNTHASE-RELATED"/>
    <property type="match status" value="1"/>
</dbReference>
<dbReference type="EC" id="2.7.1.24" evidence="5 6"/>
<evidence type="ECO:0000256" key="2">
    <source>
        <dbReference type="ARBA" id="ARBA00022741"/>
    </source>
</evidence>
<comment type="pathway">
    <text evidence="5">Cofactor biosynthesis; coenzyme A biosynthesis; CoA from (R)-pantothenate: step 5/5.</text>
</comment>
<dbReference type="RefSeq" id="WP_186343147.1">
    <property type="nucleotide sequence ID" value="NZ_WNKT01000043.1"/>
</dbReference>
<protein>
    <recommendedName>
        <fullName evidence="5 6">Dephospho-CoA kinase</fullName>
        <ecNumber evidence="5 6">2.7.1.24</ecNumber>
    </recommendedName>
    <alternativeName>
        <fullName evidence="5">Dephosphocoenzyme A kinase</fullName>
    </alternativeName>
</protein>
<keyword evidence="5 7" id="KW-0418">Kinase</keyword>
<dbReference type="AlphaFoldDB" id="A0A6N8EFT3"/>
<dbReference type="GO" id="GO:0004140">
    <property type="term" value="F:dephospho-CoA kinase activity"/>
    <property type="evidence" value="ECO:0007669"/>
    <property type="project" value="UniProtKB-UniRule"/>
</dbReference>
<organism evidence="7 8">
    <name type="scientific">Allochromatium palmeri</name>
    <dbReference type="NCBI Taxonomy" id="231048"/>
    <lineage>
        <taxon>Bacteria</taxon>
        <taxon>Pseudomonadati</taxon>
        <taxon>Pseudomonadota</taxon>
        <taxon>Gammaproteobacteria</taxon>
        <taxon>Chromatiales</taxon>
        <taxon>Chromatiaceae</taxon>
        <taxon>Allochromatium</taxon>
    </lineage>
</organism>
<reference evidence="7 8" key="1">
    <citation type="submission" date="2019-11" db="EMBL/GenBank/DDBJ databases">
        <title>Whole-genome sequence of the anaerobic purple sulfur bacterium Allochromatium palmeri DSM 15591.</title>
        <authorList>
            <person name="Kyndt J.A."/>
            <person name="Meyer T.E."/>
        </authorList>
    </citation>
    <scope>NUCLEOTIDE SEQUENCE [LARGE SCALE GENOMIC DNA]</scope>
    <source>
        <strain evidence="7 8">DSM 15591</strain>
    </source>
</reference>
<proteinExistence type="inferred from homology"/>
<dbReference type="PROSITE" id="PS51219">
    <property type="entry name" value="DPCK"/>
    <property type="match status" value="1"/>
</dbReference>
<name>A0A6N8EFT3_9GAMM</name>
<dbReference type="NCBIfam" id="TIGR00152">
    <property type="entry name" value="dephospho-CoA kinase"/>
    <property type="match status" value="1"/>
</dbReference>
<keyword evidence="5 7" id="KW-0808">Transferase</keyword>
<evidence type="ECO:0000256" key="6">
    <source>
        <dbReference type="NCBIfam" id="TIGR00152"/>
    </source>
</evidence>
<dbReference type="GO" id="GO:0005737">
    <property type="term" value="C:cytoplasm"/>
    <property type="evidence" value="ECO:0007669"/>
    <property type="project" value="UniProtKB-SubCell"/>
</dbReference>
<dbReference type="HAMAP" id="MF_00376">
    <property type="entry name" value="Dephospho_CoA_kinase"/>
    <property type="match status" value="1"/>
</dbReference>
<dbReference type="EMBL" id="WNKT01000043">
    <property type="protein sequence ID" value="MTW22521.1"/>
    <property type="molecule type" value="Genomic_DNA"/>
</dbReference>
<dbReference type="PANTHER" id="PTHR10695">
    <property type="entry name" value="DEPHOSPHO-COA KINASE-RELATED"/>
    <property type="match status" value="1"/>
</dbReference>
<dbReference type="InterPro" id="IPR001977">
    <property type="entry name" value="Depp_CoAkinase"/>
</dbReference>
<evidence type="ECO:0000256" key="1">
    <source>
        <dbReference type="ARBA" id="ARBA00009018"/>
    </source>
</evidence>
<evidence type="ECO:0000313" key="7">
    <source>
        <dbReference type="EMBL" id="MTW22521.1"/>
    </source>
</evidence>
<dbReference type="GO" id="GO:0015937">
    <property type="term" value="P:coenzyme A biosynthetic process"/>
    <property type="evidence" value="ECO:0007669"/>
    <property type="project" value="UniProtKB-UniRule"/>
</dbReference>
<feature type="binding site" evidence="5">
    <location>
        <begin position="15"/>
        <end position="20"/>
    </location>
    <ligand>
        <name>ATP</name>
        <dbReference type="ChEBI" id="CHEBI:30616"/>
    </ligand>
</feature>
<dbReference type="Gene3D" id="3.40.50.300">
    <property type="entry name" value="P-loop containing nucleotide triphosphate hydrolases"/>
    <property type="match status" value="1"/>
</dbReference>
<dbReference type="CDD" id="cd02022">
    <property type="entry name" value="DPCK"/>
    <property type="match status" value="1"/>
</dbReference>
<gene>
    <name evidence="5" type="primary">coaE</name>
    <name evidence="7" type="ORF">GJ668_15715</name>
</gene>
<keyword evidence="2 5" id="KW-0547">Nucleotide-binding</keyword>
<comment type="function">
    <text evidence="5">Catalyzes the phosphorylation of the 3'-hydroxyl group of dephosphocoenzyme A to form coenzyme A.</text>
</comment>
<dbReference type="SUPFAM" id="SSF52540">
    <property type="entry name" value="P-loop containing nucleoside triphosphate hydrolases"/>
    <property type="match status" value="1"/>
</dbReference>
<evidence type="ECO:0000313" key="8">
    <source>
        <dbReference type="Proteomes" id="UP000434044"/>
    </source>
</evidence>
<dbReference type="Pfam" id="PF01121">
    <property type="entry name" value="CoaE"/>
    <property type="match status" value="1"/>
</dbReference>
<comment type="caution">
    <text evidence="7">The sequence shown here is derived from an EMBL/GenBank/DDBJ whole genome shotgun (WGS) entry which is preliminary data.</text>
</comment>
<keyword evidence="4 5" id="KW-0173">Coenzyme A biosynthesis</keyword>
<comment type="catalytic activity">
    <reaction evidence="5">
        <text>3'-dephospho-CoA + ATP = ADP + CoA + H(+)</text>
        <dbReference type="Rhea" id="RHEA:18245"/>
        <dbReference type="ChEBI" id="CHEBI:15378"/>
        <dbReference type="ChEBI" id="CHEBI:30616"/>
        <dbReference type="ChEBI" id="CHEBI:57287"/>
        <dbReference type="ChEBI" id="CHEBI:57328"/>
        <dbReference type="ChEBI" id="CHEBI:456216"/>
        <dbReference type="EC" id="2.7.1.24"/>
    </reaction>
</comment>
<dbReference type="UniPathway" id="UPA00241">
    <property type="reaction ID" value="UER00356"/>
</dbReference>